<protein>
    <submittedName>
        <fullName evidence="8">Integron integrase</fullName>
    </submittedName>
</protein>
<name>A0A081CAS9_VECG1</name>
<feature type="domain" description="Tyr recombinase" evidence="6">
    <location>
        <begin position="110"/>
        <end position="324"/>
    </location>
</feature>
<dbReference type="STRING" id="1499967.U27_01585"/>
<dbReference type="PROSITE" id="PS51900">
    <property type="entry name" value="CB"/>
    <property type="match status" value="1"/>
</dbReference>
<accession>A0A081CAS9</accession>
<dbReference type="PROSITE" id="PS51898">
    <property type="entry name" value="TYR_RECOMBINASE"/>
    <property type="match status" value="1"/>
</dbReference>
<dbReference type="InterPro" id="IPR004107">
    <property type="entry name" value="Integrase_SAM-like_N"/>
</dbReference>
<evidence type="ECO:0000313" key="9">
    <source>
        <dbReference type="Proteomes" id="UP000030661"/>
    </source>
</evidence>
<evidence type="ECO:0000313" key="8">
    <source>
        <dbReference type="EMBL" id="GAK61684.1"/>
    </source>
</evidence>
<dbReference type="PANTHER" id="PTHR30349">
    <property type="entry name" value="PHAGE INTEGRASE-RELATED"/>
    <property type="match status" value="1"/>
</dbReference>
<keyword evidence="9" id="KW-1185">Reference proteome</keyword>
<evidence type="ECO:0000259" key="7">
    <source>
        <dbReference type="PROSITE" id="PS51900"/>
    </source>
</evidence>
<dbReference type="eggNOG" id="COG4974">
    <property type="taxonomic scope" value="Bacteria"/>
</dbReference>
<dbReference type="EMBL" id="DF820481">
    <property type="protein sequence ID" value="GAK61684.1"/>
    <property type="molecule type" value="Genomic_DNA"/>
</dbReference>
<evidence type="ECO:0000256" key="4">
    <source>
        <dbReference type="ARBA" id="ARBA00023172"/>
    </source>
</evidence>
<evidence type="ECO:0000256" key="3">
    <source>
        <dbReference type="ARBA" id="ARBA00023125"/>
    </source>
</evidence>
<evidence type="ECO:0000256" key="1">
    <source>
        <dbReference type="ARBA" id="ARBA00008857"/>
    </source>
</evidence>
<dbReference type="InterPro" id="IPR011010">
    <property type="entry name" value="DNA_brk_join_enz"/>
</dbReference>
<dbReference type="InterPro" id="IPR044068">
    <property type="entry name" value="CB"/>
</dbReference>
<dbReference type="PANTHER" id="PTHR30349:SF64">
    <property type="entry name" value="PROPHAGE INTEGRASE INTD-RELATED"/>
    <property type="match status" value="1"/>
</dbReference>
<dbReference type="Gene3D" id="1.10.443.10">
    <property type="entry name" value="Intergrase catalytic core"/>
    <property type="match status" value="1"/>
</dbReference>
<dbReference type="Gene3D" id="1.10.150.130">
    <property type="match status" value="1"/>
</dbReference>
<evidence type="ECO:0000256" key="5">
    <source>
        <dbReference type="PROSITE-ProRule" id="PRU01248"/>
    </source>
</evidence>
<proteinExistence type="inferred from homology"/>
<dbReference type="InterPro" id="IPR011946">
    <property type="entry name" value="Integrase_integron-type"/>
</dbReference>
<dbReference type="Pfam" id="PF00589">
    <property type="entry name" value="Phage_integrase"/>
    <property type="match status" value="1"/>
</dbReference>
<keyword evidence="4" id="KW-0233">DNA recombination</keyword>
<dbReference type="SUPFAM" id="SSF56349">
    <property type="entry name" value="DNA breaking-rejoining enzymes"/>
    <property type="match status" value="1"/>
</dbReference>
<gene>
    <name evidence="8" type="ORF">U27_01585</name>
</gene>
<feature type="domain" description="Core-binding (CB)" evidence="7">
    <location>
        <begin position="9"/>
        <end position="92"/>
    </location>
</feature>
<dbReference type="Proteomes" id="UP000030661">
    <property type="component" value="Unassembled WGS sequence"/>
</dbReference>
<keyword evidence="2" id="KW-0229">DNA integration</keyword>
<reference evidence="8" key="1">
    <citation type="journal article" date="2015" name="PeerJ">
        <title>First genomic representation of candidate bacterial phylum KSB3 points to enhanced environmental sensing as a trigger of wastewater bulking.</title>
        <authorList>
            <person name="Sekiguchi Y."/>
            <person name="Ohashi A."/>
            <person name="Parks D.H."/>
            <person name="Yamauchi T."/>
            <person name="Tyson G.W."/>
            <person name="Hugenholtz P."/>
        </authorList>
    </citation>
    <scope>NUCLEOTIDE SEQUENCE [LARGE SCALE GENOMIC DNA]</scope>
</reference>
<dbReference type="Pfam" id="PF13495">
    <property type="entry name" value="Phage_int_SAM_4"/>
    <property type="match status" value="1"/>
</dbReference>
<dbReference type="NCBIfam" id="TIGR02249">
    <property type="entry name" value="integrase_gron"/>
    <property type="match status" value="1"/>
</dbReference>
<dbReference type="HOGENOM" id="CLU_027562_37_0_0"/>
<dbReference type="GO" id="GO:0006310">
    <property type="term" value="P:DNA recombination"/>
    <property type="evidence" value="ECO:0007669"/>
    <property type="project" value="UniProtKB-KW"/>
</dbReference>
<dbReference type="GO" id="GO:0003677">
    <property type="term" value="F:DNA binding"/>
    <property type="evidence" value="ECO:0007669"/>
    <property type="project" value="UniProtKB-UniRule"/>
</dbReference>
<evidence type="ECO:0000256" key="2">
    <source>
        <dbReference type="ARBA" id="ARBA00022908"/>
    </source>
</evidence>
<organism evidence="8">
    <name type="scientific">Vecturithrix granuli</name>
    <dbReference type="NCBI Taxonomy" id="1499967"/>
    <lineage>
        <taxon>Bacteria</taxon>
        <taxon>Candidatus Moduliflexota</taxon>
        <taxon>Candidatus Vecturitrichia</taxon>
        <taxon>Candidatus Vecturitrichales</taxon>
        <taxon>Candidatus Vecturitrichaceae</taxon>
        <taxon>Candidatus Vecturithrix</taxon>
    </lineage>
</organism>
<comment type="similarity">
    <text evidence="1">Belongs to the 'phage' integrase family.</text>
</comment>
<dbReference type="InterPro" id="IPR010998">
    <property type="entry name" value="Integrase_recombinase_N"/>
</dbReference>
<evidence type="ECO:0000259" key="6">
    <source>
        <dbReference type="PROSITE" id="PS51898"/>
    </source>
</evidence>
<dbReference type="InterPro" id="IPR002104">
    <property type="entry name" value="Integrase_catalytic"/>
</dbReference>
<dbReference type="InterPro" id="IPR050090">
    <property type="entry name" value="Tyrosine_recombinase_XerCD"/>
</dbReference>
<dbReference type="AlphaFoldDB" id="A0A081CAS9"/>
<keyword evidence="3 5" id="KW-0238">DNA-binding</keyword>
<dbReference type="GO" id="GO:0015074">
    <property type="term" value="P:DNA integration"/>
    <property type="evidence" value="ECO:0007669"/>
    <property type="project" value="UniProtKB-KW"/>
</dbReference>
<sequence>MQTSPIPASPSKKLLEQVRDVMQFHHYSIRTEQTYIEWIRRYILFHKKRHPKEMGVPEIEAFLTYLAVEKHVTASTQNQALSALILLYRHVLHCDLQGRICALRAKKSTNLPTVMTKEEVFRVIENLSGIHQLIAKLLYGSGLRIMECLRLRVKDVDFEMRHIMIRGGKGQKDRITVFPETLRESLHQQLRYAKALHENDLENGYGTVYFPFVLAEKSPQVNKEWGWQYVFPAEKLSRDPRSGILQRHHFGERSVQKAIKKAARAAGIVKPISCHTFRHSFATHLLENGYDIRTVQELLGHDDVRTTMRYTHVLNRSRLAVMSPLDGMKL</sequence>
<dbReference type="InterPro" id="IPR013762">
    <property type="entry name" value="Integrase-like_cat_sf"/>
</dbReference>